<comment type="caution">
    <text evidence="1">The sequence shown here is derived from an EMBL/GenBank/DDBJ whole genome shotgun (WGS) entry which is preliminary data.</text>
</comment>
<evidence type="ECO:0000313" key="2">
    <source>
        <dbReference type="Proteomes" id="UP000821845"/>
    </source>
</evidence>
<sequence>MVAPQTRSGGPLPGDAVGQPLLPPTRGSRGTGLAADRFTEERRSRRSSRPASARETTGEKKGAAGGAPSNARVPTASGTAPNMATAGHVEEAIAPARARGNTSSHSGCNRMAVRGQVARRMQNPVTAIRRYASRGSVGRPWGSPGSTAQARRETREPVLAGASMEKGAAVVVQVAVVRGRVAFH</sequence>
<accession>A0ACB7T1B1</accession>
<proteinExistence type="predicted"/>
<keyword evidence="2" id="KW-1185">Reference proteome</keyword>
<name>A0ACB7T1B1_HYAAI</name>
<dbReference type="Proteomes" id="UP000821845">
    <property type="component" value="Chromosome 2"/>
</dbReference>
<dbReference type="EMBL" id="CM023482">
    <property type="protein sequence ID" value="KAH6939187.1"/>
    <property type="molecule type" value="Genomic_DNA"/>
</dbReference>
<organism evidence="1 2">
    <name type="scientific">Hyalomma asiaticum</name>
    <name type="common">Tick</name>
    <dbReference type="NCBI Taxonomy" id="266040"/>
    <lineage>
        <taxon>Eukaryota</taxon>
        <taxon>Metazoa</taxon>
        <taxon>Ecdysozoa</taxon>
        <taxon>Arthropoda</taxon>
        <taxon>Chelicerata</taxon>
        <taxon>Arachnida</taxon>
        <taxon>Acari</taxon>
        <taxon>Parasitiformes</taxon>
        <taxon>Ixodida</taxon>
        <taxon>Ixodoidea</taxon>
        <taxon>Ixodidae</taxon>
        <taxon>Hyalomminae</taxon>
        <taxon>Hyalomma</taxon>
    </lineage>
</organism>
<gene>
    <name evidence="1" type="ORF">HPB50_016495</name>
</gene>
<evidence type="ECO:0000313" key="1">
    <source>
        <dbReference type="EMBL" id="KAH6939187.1"/>
    </source>
</evidence>
<protein>
    <submittedName>
        <fullName evidence="1">Uncharacterized protein</fullName>
    </submittedName>
</protein>
<reference evidence="1" key="1">
    <citation type="submission" date="2020-05" db="EMBL/GenBank/DDBJ databases">
        <title>Large-scale comparative analyses of tick genomes elucidate their genetic diversity and vector capacities.</title>
        <authorList>
            <person name="Jia N."/>
            <person name="Wang J."/>
            <person name="Shi W."/>
            <person name="Du L."/>
            <person name="Sun Y."/>
            <person name="Zhan W."/>
            <person name="Jiang J."/>
            <person name="Wang Q."/>
            <person name="Zhang B."/>
            <person name="Ji P."/>
            <person name="Sakyi L.B."/>
            <person name="Cui X."/>
            <person name="Yuan T."/>
            <person name="Jiang B."/>
            <person name="Yang W."/>
            <person name="Lam T.T.-Y."/>
            <person name="Chang Q."/>
            <person name="Ding S."/>
            <person name="Wang X."/>
            <person name="Zhu J."/>
            <person name="Ruan X."/>
            <person name="Zhao L."/>
            <person name="Wei J."/>
            <person name="Que T."/>
            <person name="Du C."/>
            <person name="Cheng J."/>
            <person name="Dai P."/>
            <person name="Han X."/>
            <person name="Huang E."/>
            <person name="Gao Y."/>
            <person name="Liu J."/>
            <person name="Shao H."/>
            <person name="Ye R."/>
            <person name="Li L."/>
            <person name="Wei W."/>
            <person name="Wang X."/>
            <person name="Wang C."/>
            <person name="Yang T."/>
            <person name="Huo Q."/>
            <person name="Li W."/>
            <person name="Guo W."/>
            <person name="Chen H."/>
            <person name="Zhou L."/>
            <person name="Ni X."/>
            <person name="Tian J."/>
            <person name="Zhou Y."/>
            <person name="Sheng Y."/>
            <person name="Liu T."/>
            <person name="Pan Y."/>
            <person name="Xia L."/>
            <person name="Li J."/>
            <person name="Zhao F."/>
            <person name="Cao W."/>
        </authorList>
    </citation>
    <scope>NUCLEOTIDE SEQUENCE</scope>
    <source>
        <strain evidence="1">Hyas-2018</strain>
    </source>
</reference>